<dbReference type="OrthoDB" id="9812068at2"/>
<dbReference type="GO" id="GO:0030288">
    <property type="term" value="C:outer membrane-bounded periplasmic space"/>
    <property type="evidence" value="ECO:0007669"/>
    <property type="project" value="TreeGrafter"/>
</dbReference>
<sequence>MLNKQRLGLFVILGVSLLMAEVRAEISAPQSLSSIQNKANTSTEQHIIMDADDDSESQTAIEDVPIEQIQNFIEAFQLIKQNYVAPLDNSELFENAMHGLVEQLDPYSRYLDAEHYKQLVEFTEGQMAEPQFSLRFNASQNNWKINGVARNTENYRLGLRDGQTVERINGVNIQTLDQRTVKNLLTGALGSVLSVRIKIEDKTQVFDVIRDQKLNYDVQATFTDNHILIIKIKAFQQETTQQVEKLLNTYQKRNIRGLLIDIRDNPGGLLSAAVDLADVFLEQGLIVSTKSRIEPAQRFQALPGTYPITYPMAILQNRFSASAAEVFSAALKQHQRAIVLGETSYGKGAVQKLFPLKQGALQLTVSHYYTPNGQMIEGKGIEADESLNMNTNMNDQQILSQALTAFDRYIALHPVIKP</sequence>
<evidence type="ECO:0000313" key="5">
    <source>
        <dbReference type="EMBL" id="OEY92310.1"/>
    </source>
</evidence>
<dbReference type="CDD" id="cd07560">
    <property type="entry name" value="Peptidase_S41_CPP"/>
    <property type="match status" value="1"/>
</dbReference>
<dbReference type="AlphaFoldDB" id="A0A1E7QZ26"/>
<organism evidence="5 6">
    <name type="scientific">Acinetobacter qingfengensis</name>
    <dbReference type="NCBI Taxonomy" id="1262585"/>
    <lineage>
        <taxon>Bacteria</taxon>
        <taxon>Pseudomonadati</taxon>
        <taxon>Pseudomonadota</taxon>
        <taxon>Gammaproteobacteria</taxon>
        <taxon>Moraxellales</taxon>
        <taxon>Moraxellaceae</taxon>
        <taxon>Acinetobacter</taxon>
    </lineage>
</organism>
<dbReference type="GO" id="GO:0008236">
    <property type="term" value="F:serine-type peptidase activity"/>
    <property type="evidence" value="ECO:0007669"/>
    <property type="project" value="UniProtKB-KW"/>
</dbReference>
<dbReference type="GO" id="GO:0007165">
    <property type="term" value="P:signal transduction"/>
    <property type="evidence" value="ECO:0007669"/>
    <property type="project" value="TreeGrafter"/>
</dbReference>
<dbReference type="EMBL" id="MKKK01000067">
    <property type="protein sequence ID" value="OEY92310.1"/>
    <property type="molecule type" value="Genomic_DNA"/>
</dbReference>
<feature type="domain" description="Tail specific protease" evidence="4">
    <location>
        <begin position="201"/>
        <end position="388"/>
    </location>
</feature>
<protein>
    <recommendedName>
        <fullName evidence="4">Tail specific protease domain-containing protein</fullName>
    </recommendedName>
</protein>
<dbReference type="Gene3D" id="2.30.42.10">
    <property type="match status" value="1"/>
</dbReference>
<dbReference type="Gene3D" id="3.30.750.44">
    <property type="match status" value="1"/>
</dbReference>
<reference evidence="5 6" key="1">
    <citation type="submission" date="2016-09" db="EMBL/GenBank/DDBJ databases">
        <authorList>
            <person name="Capua I."/>
            <person name="De Benedictis P."/>
            <person name="Joannis T."/>
            <person name="Lombin L.H."/>
            <person name="Cattoli G."/>
        </authorList>
    </citation>
    <scope>NUCLEOTIDE SEQUENCE [LARGE SCALE GENOMIC DNA]</scope>
    <source>
        <strain evidence="5 6">ANC 4671</strain>
    </source>
</reference>
<keyword evidence="2" id="KW-0378">Hydrolase</keyword>
<dbReference type="STRING" id="1262585.BJI46_06080"/>
<dbReference type="Proteomes" id="UP000185895">
    <property type="component" value="Unassembled WGS sequence"/>
</dbReference>
<name>A0A1E7QZ26_9GAMM</name>
<evidence type="ECO:0000256" key="1">
    <source>
        <dbReference type="ARBA" id="ARBA00022670"/>
    </source>
</evidence>
<dbReference type="NCBIfam" id="TIGR00225">
    <property type="entry name" value="prc"/>
    <property type="match status" value="1"/>
</dbReference>
<dbReference type="PANTHER" id="PTHR32060">
    <property type="entry name" value="TAIL-SPECIFIC PROTEASE"/>
    <property type="match status" value="1"/>
</dbReference>
<dbReference type="InterPro" id="IPR004447">
    <property type="entry name" value="Peptidase_S41A"/>
</dbReference>
<gene>
    <name evidence="5" type="ORF">BJI46_06080</name>
</gene>
<keyword evidence="1" id="KW-0645">Protease</keyword>
<dbReference type="SMART" id="SM00245">
    <property type="entry name" value="TSPc"/>
    <property type="match status" value="1"/>
</dbReference>
<dbReference type="InterPro" id="IPR029045">
    <property type="entry name" value="ClpP/crotonase-like_dom_sf"/>
</dbReference>
<accession>A0A1E7QZ26</accession>
<evidence type="ECO:0000313" key="6">
    <source>
        <dbReference type="Proteomes" id="UP000185895"/>
    </source>
</evidence>
<dbReference type="GO" id="GO:0004175">
    <property type="term" value="F:endopeptidase activity"/>
    <property type="evidence" value="ECO:0007669"/>
    <property type="project" value="TreeGrafter"/>
</dbReference>
<keyword evidence="3" id="KW-0720">Serine protease</keyword>
<evidence type="ECO:0000256" key="2">
    <source>
        <dbReference type="ARBA" id="ARBA00022801"/>
    </source>
</evidence>
<dbReference type="InterPro" id="IPR036034">
    <property type="entry name" value="PDZ_sf"/>
</dbReference>
<evidence type="ECO:0000256" key="3">
    <source>
        <dbReference type="ARBA" id="ARBA00022825"/>
    </source>
</evidence>
<dbReference type="Gene3D" id="3.90.226.10">
    <property type="entry name" value="2-enoyl-CoA Hydratase, Chain A, domain 1"/>
    <property type="match status" value="1"/>
</dbReference>
<keyword evidence="6" id="KW-1185">Reference proteome</keyword>
<dbReference type="InterPro" id="IPR055210">
    <property type="entry name" value="CtpA/B_N"/>
</dbReference>
<dbReference type="SUPFAM" id="SSF52096">
    <property type="entry name" value="ClpP/crotonase"/>
    <property type="match status" value="1"/>
</dbReference>
<dbReference type="PANTHER" id="PTHR32060:SF30">
    <property type="entry name" value="CARBOXY-TERMINAL PROCESSING PROTEASE CTPA"/>
    <property type="match status" value="1"/>
</dbReference>
<dbReference type="InterPro" id="IPR005151">
    <property type="entry name" value="Tail-specific_protease"/>
</dbReference>
<evidence type="ECO:0000259" key="4">
    <source>
        <dbReference type="SMART" id="SM00245"/>
    </source>
</evidence>
<comment type="caution">
    <text evidence="5">The sequence shown here is derived from an EMBL/GenBank/DDBJ whole genome shotgun (WGS) entry which is preliminary data.</text>
</comment>
<dbReference type="SUPFAM" id="SSF50156">
    <property type="entry name" value="PDZ domain-like"/>
    <property type="match status" value="1"/>
</dbReference>
<dbReference type="RefSeq" id="WP_070070905.1">
    <property type="nucleotide sequence ID" value="NZ_MKKK01000067.1"/>
</dbReference>
<dbReference type="GO" id="GO:0006508">
    <property type="term" value="P:proteolysis"/>
    <property type="evidence" value="ECO:0007669"/>
    <property type="project" value="UniProtKB-KW"/>
</dbReference>
<dbReference type="Pfam" id="PF22694">
    <property type="entry name" value="CtpB_N-like"/>
    <property type="match status" value="1"/>
</dbReference>
<proteinExistence type="predicted"/>
<dbReference type="Pfam" id="PF03572">
    <property type="entry name" value="Peptidase_S41"/>
    <property type="match status" value="1"/>
</dbReference>